<organism evidence="2 3">
    <name type="scientific">Euplotes crassus</name>
    <dbReference type="NCBI Taxonomy" id="5936"/>
    <lineage>
        <taxon>Eukaryota</taxon>
        <taxon>Sar</taxon>
        <taxon>Alveolata</taxon>
        <taxon>Ciliophora</taxon>
        <taxon>Intramacronucleata</taxon>
        <taxon>Spirotrichea</taxon>
        <taxon>Hypotrichia</taxon>
        <taxon>Euplotida</taxon>
        <taxon>Euplotidae</taxon>
        <taxon>Moneuplotes</taxon>
    </lineage>
</organism>
<reference evidence="2" key="1">
    <citation type="submission" date="2023-07" db="EMBL/GenBank/DDBJ databases">
        <authorList>
            <consortium name="AG Swart"/>
            <person name="Singh M."/>
            <person name="Singh A."/>
            <person name="Seah K."/>
            <person name="Emmerich C."/>
        </authorList>
    </citation>
    <scope>NUCLEOTIDE SEQUENCE</scope>
    <source>
        <strain evidence="2">DP1</strain>
    </source>
</reference>
<feature type="coiled-coil region" evidence="1">
    <location>
        <begin position="249"/>
        <end position="353"/>
    </location>
</feature>
<name>A0AAD1Y813_EUPCR</name>
<accession>A0AAD1Y813</accession>
<dbReference type="EMBL" id="CAMPGE010028679">
    <property type="protein sequence ID" value="CAI2386189.1"/>
    <property type="molecule type" value="Genomic_DNA"/>
</dbReference>
<evidence type="ECO:0000256" key="1">
    <source>
        <dbReference type="SAM" id="Coils"/>
    </source>
</evidence>
<evidence type="ECO:0000313" key="3">
    <source>
        <dbReference type="Proteomes" id="UP001295684"/>
    </source>
</evidence>
<keyword evidence="1" id="KW-0175">Coiled coil</keyword>
<protein>
    <submittedName>
        <fullName evidence="2">Uncharacterized protein</fullName>
    </submittedName>
</protein>
<gene>
    <name evidence="2" type="ORF">ECRASSUSDP1_LOCUS27795</name>
</gene>
<comment type="caution">
    <text evidence="2">The sequence shown here is derived from an EMBL/GenBank/DDBJ whole genome shotgun (WGS) entry which is preliminary data.</text>
</comment>
<evidence type="ECO:0000313" key="2">
    <source>
        <dbReference type="EMBL" id="CAI2386189.1"/>
    </source>
</evidence>
<dbReference type="Proteomes" id="UP001295684">
    <property type="component" value="Unassembled WGS sequence"/>
</dbReference>
<keyword evidence="3" id="KW-1185">Reference proteome</keyword>
<dbReference type="AlphaFoldDB" id="A0AAD1Y813"/>
<proteinExistence type="predicted"/>
<sequence>MKLPKCPLKKSCKTISYMIKSTPSNNLKSDIFVCSRCANSVFVKEEVTQIPAEEEILECLSQVEFYLVRIDQFEQGQGGFLWRMKKGERVGEKLEEYFEEHRLIKAHLFTATNTEDYSSLPYIHIESKHLLNTILESEIFKEYNHQKEFMKFRDFTDNLIDPSWSMDLTKEREDLTSPDHPSKTRITSISLTASSKLHQASKAFINQQICNLRDYILTTEHSRVISKLADTKKLVKSQAEQISAKDLEIEDQKRKLTEKDQEIKHIQSKLLTTESQLAQISSILQQEQHKNELNERIIQEQKEEIERVLHEKKACEEVVQKIQMENKEVEKAKSMKVVEIEKLETIMKEMEDEGKRRETIISTLVASKDPLIHPRSLPDLKGGSLYFNFSSVQDHLLMGLLVPHKLPSLASLKCKNLKSLSNPEVHLKETPCKFPVLNDFLEDSIQDEIRELSMTLSSGNDLSDESDFTEMKISIAKVLPMVTKQVSLSGFVISQEEFVTFMSAAKKAREIRFNWCRLDIENDCEFEGELEDSKFRILNFYGTELVAPEGWFSDGCEKFRYIMKGLSKEHCVKKRNIIVKLEGCGLKRDKVAQILTENSMTLMKIEM</sequence>